<evidence type="ECO:0000256" key="1">
    <source>
        <dbReference type="SAM" id="MobiDB-lite"/>
    </source>
</evidence>
<protein>
    <submittedName>
        <fullName evidence="2">Uncharacterized protein</fullName>
    </submittedName>
</protein>
<proteinExistence type="predicted"/>
<keyword evidence="3" id="KW-1185">Reference proteome</keyword>
<dbReference type="AlphaFoldDB" id="A0A285P3W5"/>
<name>A0A285P3W5_NATPI</name>
<dbReference type="Pfam" id="PF25256">
    <property type="entry name" value="DUF7857"/>
    <property type="match status" value="1"/>
</dbReference>
<dbReference type="OrthoDB" id="193731at2157"/>
<dbReference type="EMBL" id="OBEJ01000003">
    <property type="protein sequence ID" value="SNZ14846.1"/>
    <property type="molecule type" value="Genomic_DNA"/>
</dbReference>
<dbReference type="InterPro" id="IPR057179">
    <property type="entry name" value="DUF7857"/>
</dbReference>
<accession>A0A285P3W5</accession>
<gene>
    <name evidence="2" type="ORF">SAMN06269185_2275</name>
</gene>
<evidence type="ECO:0000313" key="3">
    <source>
        <dbReference type="Proteomes" id="UP000219453"/>
    </source>
</evidence>
<reference evidence="2 3" key="1">
    <citation type="submission" date="2017-09" db="EMBL/GenBank/DDBJ databases">
        <authorList>
            <person name="Ehlers B."/>
            <person name="Leendertz F.H."/>
        </authorList>
    </citation>
    <scope>NUCLEOTIDE SEQUENCE [LARGE SCALE GENOMIC DNA]</scope>
    <source>
        <strain evidence="2 3">DSM 27208</strain>
    </source>
</reference>
<sequence length="141" mass="14617">MTELEWTVRREGDVTLVEAVVSRKTAPVAADPALTVTVESLLDGPVWPPRREGVRVAGWSGDRFETAVPAGGRVAVGFASPADPVEPPVEIVDRSRGDVSSADGATPSDVLRALGDPSPPPEAVPEPESHASDRTAGASDS</sequence>
<feature type="region of interest" description="Disordered" evidence="1">
    <location>
        <begin position="78"/>
        <end position="141"/>
    </location>
</feature>
<organism evidence="2 3">
    <name type="scientific">Natronoarchaeum philippinense</name>
    <dbReference type="NCBI Taxonomy" id="558529"/>
    <lineage>
        <taxon>Archaea</taxon>
        <taxon>Methanobacteriati</taxon>
        <taxon>Methanobacteriota</taxon>
        <taxon>Stenosarchaea group</taxon>
        <taxon>Halobacteria</taxon>
        <taxon>Halobacteriales</taxon>
        <taxon>Natronoarchaeaceae</taxon>
    </lineage>
</organism>
<dbReference type="Proteomes" id="UP000219453">
    <property type="component" value="Unassembled WGS sequence"/>
</dbReference>
<dbReference type="RefSeq" id="WP_179747465.1">
    <property type="nucleotide sequence ID" value="NZ_OBEJ01000003.1"/>
</dbReference>
<evidence type="ECO:0000313" key="2">
    <source>
        <dbReference type="EMBL" id="SNZ14846.1"/>
    </source>
</evidence>